<protein>
    <submittedName>
        <fullName evidence="6">GP157-like protein</fullName>
    </submittedName>
</protein>
<evidence type="ECO:0000256" key="1">
    <source>
        <dbReference type="ARBA" id="ARBA00004141"/>
    </source>
</evidence>
<evidence type="ECO:0000256" key="2">
    <source>
        <dbReference type="ARBA" id="ARBA00022692"/>
    </source>
</evidence>
<gene>
    <name evidence="6" type="ORF">MAR_004845</name>
</gene>
<feature type="transmembrane region" description="Helical" evidence="5">
    <location>
        <begin position="83"/>
        <end position="103"/>
    </location>
</feature>
<evidence type="ECO:0000313" key="7">
    <source>
        <dbReference type="Proteomes" id="UP001164746"/>
    </source>
</evidence>
<accession>A0ABY7EZD5</accession>
<evidence type="ECO:0000313" key="6">
    <source>
        <dbReference type="EMBL" id="WAR14740.1"/>
    </source>
</evidence>
<comment type="subcellular location">
    <subcellularLocation>
        <location evidence="1">Membrane</location>
        <topology evidence="1">Multi-pass membrane protein</topology>
    </subcellularLocation>
</comment>
<dbReference type="EMBL" id="CP111020">
    <property type="protein sequence ID" value="WAR14740.1"/>
    <property type="molecule type" value="Genomic_DNA"/>
</dbReference>
<evidence type="ECO:0000256" key="4">
    <source>
        <dbReference type="ARBA" id="ARBA00023136"/>
    </source>
</evidence>
<evidence type="ECO:0000256" key="5">
    <source>
        <dbReference type="SAM" id="Phobius"/>
    </source>
</evidence>
<feature type="transmembrane region" description="Helical" evidence="5">
    <location>
        <begin position="31"/>
        <end position="56"/>
    </location>
</feature>
<keyword evidence="7" id="KW-1185">Reference proteome</keyword>
<dbReference type="Gene3D" id="1.20.1070.10">
    <property type="entry name" value="Rhodopsin 7-helix transmembrane proteins"/>
    <property type="match status" value="1"/>
</dbReference>
<evidence type="ECO:0000256" key="3">
    <source>
        <dbReference type="ARBA" id="ARBA00022989"/>
    </source>
</evidence>
<keyword evidence="4 5" id="KW-0472">Membrane</keyword>
<keyword evidence="2 5" id="KW-0812">Transmembrane</keyword>
<sequence>MLGREQDDSQTFGTGPWCWVKCDSGKTSKSLLYMLLTGKAFEIQCYIYTATLYCLLKWKMYIARRFRSLNEVNPDLRDDDKNFLFVWLMLLSIRIWGTIRFLMRAIPEDYSKVSPNMTAVDNVFVYMQAAGDPAQAFCNFILFCLLDNEVRVKLKRFVFCRASQYENVDAIR</sequence>
<proteinExistence type="predicted"/>
<reference evidence="6" key="1">
    <citation type="submission" date="2022-11" db="EMBL/GenBank/DDBJ databases">
        <title>Centuries of genome instability and evolution in soft-shell clam transmissible cancer (bioRxiv).</title>
        <authorList>
            <person name="Hart S.F.M."/>
            <person name="Yonemitsu M.A."/>
            <person name="Giersch R.M."/>
            <person name="Beal B.F."/>
            <person name="Arriagada G."/>
            <person name="Davis B.W."/>
            <person name="Ostrander E.A."/>
            <person name="Goff S.P."/>
            <person name="Metzger M.J."/>
        </authorList>
    </citation>
    <scope>NUCLEOTIDE SEQUENCE</scope>
    <source>
        <strain evidence="6">MELC-2E11</strain>
        <tissue evidence="6">Siphon/mantle</tissue>
    </source>
</reference>
<name>A0ABY7EZD5_MYAAR</name>
<feature type="transmembrane region" description="Helical" evidence="5">
    <location>
        <begin position="123"/>
        <end position="146"/>
    </location>
</feature>
<organism evidence="6 7">
    <name type="scientific">Mya arenaria</name>
    <name type="common">Soft-shell clam</name>
    <dbReference type="NCBI Taxonomy" id="6604"/>
    <lineage>
        <taxon>Eukaryota</taxon>
        <taxon>Metazoa</taxon>
        <taxon>Spiralia</taxon>
        <taxon>Lophotrochozoa</taxon>
        <taxon>Mollusca</taxon>
        <taxon>Bivalvia</taxon>
        <taxon>Autobranchia</taxon>
        <taxon>Heteroconchia</taxon>
        <taxon>Euheterodonta</taxon>
        <taxon>Imparidentia</taxon>
        <taxon>Neoheterodontei</taxon>
        <taxon>Myida</taxon>
        <taxon>Myoidea</taxon>
        <taxon>Myidae</taxon>
        <taxon>Mya</taxon>
    </lineage>
</organism>
<dbReference type="PANTHER" id="PTHR23112:SF47">
    <property type="entry name" value="G-PROTEIN COUPLED RECEPTOR 157"/>
    <property type="match status" value="1"/>
</dbReference>
<dbReference type="PANTHER" id="PTHR23112">
    <property type="entry name" value="G PROTEIN-COUPLED RECEPTOR 157-RELATED"/>
    <property type="match status" value="1"/>
</dbReference>
<dbReference type="Proteomes" id="UP001164746">
    <property type="component" value="Chromosome 9"/>
</dbReference>
<keyword evidence="3 5" id="KW-1133">Transmembrane helix</keyword>